<dbReference type="PROSITE" id="PS50111">
    <property type="entry name" value="CHEMOTAXIS_TRANSDUC_2"/>
    <property type="match status" value="1"/>
</dbReference>
<keyword evidence="4" id="KW-0472">Membrane</keyword>
<evidence type="ECO:0000256" key="2">
    <source>
        <dbReference type="PROSITE-ProRule" id="PRU00284"/>
    </source>
</evidence>
<dbReference type="Gene3D" id="1.10.287.950">
    <property type="entry name" value="Methyl-accepting chemotaxis protein"/>
    <property type="match status" value="1"/>
</dbReference>
<dbReference type="Proteomes" id="UP001208567">
    <property type="component" value="Unassembled WGS sequence"/>
</dbReference>
<keyword evidence="3" id="KW-0175">Coiled coil</keyword>
<evidence type="ECO:0000256" key="4">
    <source>
        <dbReference type="SAM" id="Phobius"/>
    </source>
</evidence>
<evidence type="ECO:0000256" key="3">
    <source>
        <dbReference type="SAM" id="Coils"/>
    </source>
</evidence>
<protein>
    <recommendedName>
        <fullName evidence="5">Methyl-accepting transducer domain-containing protein</fullName>
    </recommendedName>
</protein>
<dbReference type="EMBL" id="BRXR01000001">
    <property type="protein sequence ID" value="GLC31091.1"/>
    <property type="molecule type" value="Genomic_DNA"/>
</dbReference>
<dbReference type="PANTHER" id="PTHR32089">
    <property type="entry name" value="METHYL-ACCEPTING CHEMOTAXIS PROTEIN MCPB"/>
    <property type="match status" value="1"/>
</dbReference>
<dbReference type="PANTHER" id="PTHR32089:SF112">
    <property type="entry name" value="LYSOZYME-LIKE PROTEIN-RELATED"/>
    <property type="match status" value="1"/>
</dbReference>
<dbReference type="SUPFAM" id="SSF58104">
    <property type="entry name" value="Methyl-accepting chemotaxis protein (MCP) signaling domain"/>
    <property type="match status" value="1"/>
</dbReference>
<feature type="coiled-coil region" evidence="3">
    <location>
        <begin position="398"/>
        <end position="425"/>
    </location>
</feature>
<keyword evidence="7" id="KW-1185">Reference proteome</keyword>
<feature type="transmembrane region" description="Helical" evidence="4">
    <location>
        <begin position="12"/>
        <end position="32"/>
    </location>
</feature>
<dbReference type="SMART" id="SM00283">
    <property type="entry name" value="MA"/>
    <property type="match status" value="1"/>
</dbReference>
<feature type="transmembrane region" description="Helical" evidence="4">
    <location>
        <begin position="93"/>
        <end position="109"/>
    </location>
</feature>
<evidence type="ECO:0000313" key="6">
    <source>
        <dbReference type="EMBL" id="GLC31091.1"/>
    </source>
</evidence>
<comment type="caution">
    <text evidence="6">The sequence shown here is derived from an EMBL/GenBank/DDBJ whole genome shotgun (WGS) entry which is preliminary data.</text>
</comment>
<feature type="transmembrane region" description="Helical" evidence="4">
    <location>
        <begin position="69"/>
        <end position="87"/>
    </location>
</feature>
<dbReference type="InterPro" id="IPR004089">
    <property type="entry name" value="MCPsignal_dom"/>
</dbReference>
<dbReference type="Pfam" id="PF00015">
    <property type="entry name" value="MCPsignal"/>
    <property type="match status" value="1"/>
</dbReference>
<name>A0ABQ5N7B8_9CLOT</name>
<keyword evidence="1 2" id="KW-0807">Transducer</keyword>
<evidence type="ECO:0000313" key="7">
    <source>
        <dbReference type="Proteomes" id="UP001208567"/>
    </source>
</evidence>
<evidence type="ECO:0000256" key="1">
    <source>
        <dbReference type="ARBA" id="ARBA00023224"/>
    </source>
</evidence>
<sequence>MREKSVKERTNQIYVIACTFLAVVYSLGIAMMLREGTINFKAGVVALTIMVVTSIGADIFHYKNRESKFTSHISATLFAAAYAIVLFSSKVEVAPMLIIPMLIIASCYLETKFLLIQVSGSFLLNVIWMILNKSNFKDTSSVLMQVVIIILSYGFLISITRFSQAIRKQAEEEKQNTIKAHSEQEKVLNEINSAIILLNKNTEVLNNNIDNIESSSRTIFGAIEEITSGCASTSENIEEQTNNSNIIQEDINNTSVISEEMKNSAEKSKEILTSSMSTVKTLAEKAEAVKGQNDDVYIIADSLIKKTENVQSIVYIITSIAEQTNLLALNAAIEAARAGEAGKGFSVVAEEVRKLAEQTKESSGKIADIVTELQTEVSKVGDSITNLSEINKEEDLLVRETEDNLKNLYNTVNELKSKVDFVNDKINGVKESNKRINDSIMNLSAISEETVANSEEACSTIESYLDETKQAKQSVGELVSLALRMKEYTE</sequence>
<accession>A0ABQ5N7B8</accession>
<gene>
    <name evidence="6" type="ORF">bsdE14_25010</name>
</gene>
<organism evidence="6 7">
    <name type="scientific">Clostridium omnivorum</name>
    <dbReference type="NCBI Taxonomy" id="1604902"/>
    <lineage>
        <taxon>Bacteria</taxon>
        <taxon>Bacillati</taxon>
        <taxon>Bacillota</taxon>
        <taxon>Clostridia</taxon>
        <taxon>Eubacteriales</taxon>
        <taxon>Clostridiaceae</taxon>
        <taxon>Clostridium</taxon>
    </lineage>
</organism>
<keyword evidence="4" id="KW-0812">Transmembrane</keyword>
<feature type="transmembrane region" description="Helical" evidence="4">
    <location>
        <begin position="143"/>
        <end position="162"/>
    </location>
</feature>
<feature type="transmembrane region" description="Helical" evidence="4">
    <location>
        <begin position="38"/>
        <end position="57"/>
    </location>
</feature>
<evidence type="ECO:0000259" key="5">
    <source>
        <dbReference type="PROSITE" id="PS50111"/>
    </source>
</evidence>
<proteinExistence type="predicted"/>
<dbReference type="RefSeq" id="WP_264850372.1">
    <property type="nucleotide sequence ID" value="NZ_BRXR01000001.1"/>
</dbReference>
<reference evidence="6 7" key="1">
    <citation type="journal article" date="2024" name="Int. J. Syst. Evol. Microbiol.">
        <title>Clostridium omnivorum sp. nov., isolated from anoxic soil under the treatment of reductive soil disinfestation.</title>
        <authorList>
            <person name="Ueki A."/>
            <person name="Tonouchi A."/>
            <person name="Kaku N."/>
            <person name="Honma S."/>
            <person name="Ueki K."/>
        </authorList>
    </citation>
    <scope>NUCLEOTIDE SEQUENCE [LARGE SCALE GENOMIC DNA]</scope>
    <source>
        <strain evidence="6 7">E14</strain>
    </source>
</reference>
<keyword evidence="4" id="KW-1133">Transmembrane helix</keyword>
<feature type="transmembrane region" description="Helical" evidence="4">
    <location>
        <begin position="114"/>
        <end position="131"/>
    </location>
</feature>
<feature type="domain" description="Methyl-accepting transducer" evidence="5">
    <location>
        <begin position="208"/>
        <end position="458"/>
    </location>
</feature>